<dbReference type="EMBL" id="JAUJYO010000006">
    <property type="protein sequence ID" value="KAK1313263.1"/>
    <property type="molecule type" value="Genomic_DNA"/>
</dbReference>
<keyword evidence="2" id="KW-0443">Lipid metabolism</keyword>
<accession>A0AAV9EKD8</accession>
<reference evidence="6" key="2">
    <citation type="submission" date="2023-06" db="EMBL/GenBank/DDBJ databases">
        <authorList>
            <person name="Ma L."/>
            <person name="Liu K.-W."/>
            <person name="Li Z."/>
            <person name="Hsiao Y.-Y."/>
            <person name="Qi Y."/>
            <person name="Fu T."/>
            <person name="Tang G."/>
            <person name="Zhang D."/>
            <person name="Sun W.-H."/>
            <person name="Liu D.-K."/>
            <person name="Li Y."/>
            <person name="Chen G.-Z."/>
            <person name="Liu X.-D."/>
            <person name="Liao X.-Y."/>
            <person name="Jiang Y.-T."/>
            <person name="Yu X."/>
            <person name="Hao Y."/>
            <person name="Huang J."/>
            <person name="Zhao X.-W."/>
            <person name="Ke S."/>
            <person name="Chen Y.-Y."/>
            <person name="Wu W.-L."/>
            <person name="Hsu J.-L."/>
            <person name="Lin Y.-F."/>
            <person name="Huang M.-D."/>
            <person name="Li C.-Y."/>
            <person name="Huang L."/>
            <person name="Wang Z.-W."/>
            <person name="Zhao X."/>
            <person name="Zhong W.-Y."/>
            <person name="Peng D.-H."/>
            <person name="Ahmad S."/>
            <person name="Lan S."/>
            <person name="Zhang J.-S."/>
            <person name="Tsai W.-C."/>
            <person name="Van De Peer Y."/>
            <person name="Liu Z.-J."/>
        </authorList>
    </citation>
    <scope>NUCLEOTIDE SEQUENCE</scope>
    <source>
        <strain evidence="6">CP</strain>
        <tissue evidence="6">Leaves</tissue>
    </source>
</reference>
<dbReference type="Proteomes" id="UP001180020">
    <property type="component" value="Unassembled WGS sequence"/>
</dbReference>
<gene>
    <name evidence="6" type="primary">pat2-k1</name>
    <name evidence="6" type="ORF">QJS10_CPA06g02204</name>
</gene>
<comment type="caution">
    <text evidence="6">The sequence shown here is derived from an EMBL/GenBank/DDBJ whole genome shotgun (WGS) entry which is preliminary data.</text>
</comment>
<feature type="short sequence motif" description="DGA/G" evidence="4">
    <location>
        <begin position="31"/>
        <end position="33"/>
    </location>
</feature>
<organism evidence="6 7">
    <name type="scientific">Acorus calamus</name>
    <name type="common">Sweet flag</name>
    <dbReference type="NCBI Taxonomy" id="4465"/>
    <lineage>
        <taxon>Eukaryota</taxon>
        <taxon>Viridiplantae</taxon>
        <taxon>Streptophyta</taxon>
        <taxon>Embryophyta</taxon>
        <taxon>Tracheophyta</taxon>
        <taxon>Spermatophyta</taxon>
        <taxon>Magnoliopsida</taxon>
        <taxon>Liliopsida</taxon>
        <taxon>Acoraceae</taxon>
        <taxon>Acorus</taxon>
    </lineage>
</organism>
<evidence type="ECO:0000256" key="1">
    <source>
        <dbReference type="ARBA" id="ARBA00010240"/>
    </source>
</evidence>
<evidence type="ECO:0000313" key="6">
    <source>
        <dbReference type="EMBL" id="KAK1313263.1"/>
    </source>
</evidence>
<dbReference type="SUPFAM" id="SSF52151">
    <property type="entry name" value="FabD/lysophospholipase-like"/>
    <property type="match status" value="1"/>
</dbReference>
<dbReference type="GO" id="GO:0004620">
    <property type="term" value="F:phospholipase activity"/>
    <property type="evidence" value="ECO:0007669"/>
    <property type="project" value="TreeGrafter"/>
</dbReference>
<comment type="function">
    <text evidence="3">Possesses non-specific lipolytic acyl hydrolase (LAH) activity. Hydrolyzes phospholipids as well as galactolipids. May play a role in disease resistance.</text>
</comment>
<dbReference type="Gene3D" id="3.40.1090.10">
    <property type="entry name" value="Cytosolic phospholipase A2 catalytic domain"/>
    <property type="match status" value="1"/>
</dbReference>
<keyword evidence="7" id="KW-1185">Reference proteome</keyword>
<comment type="similarity">
    <text evidence="1">Belongs to the patatin family.</text>
</comment>
<dbReference type="GO" id="GO:0047372">
    <property type="term" value="F:monoacylglycerol lipase activity"/>
    <property type="evidence" value="ECO:0007669"/>
    <property type="project" value="TreeGrafter"/>
</dbReference>
<dbReference type="InterPro" id="IPR002641">
    <property type="entry name" value="PNPLA_dom"/>
</dbReference>
<feature type="domain" description="PNPLA" evidence="5">
    <location>
        <begin position="1"/>
        <end position="44"/>
    </location>
</feature>
<protein>
    <submittedName>
        <fullName evidence="6">Patatin-2-Kuras 1</fullName>
    </submittedName>
</protein>
<comment type="caution">
    <text evidence="4">Lacks conserved residue(s) required for the propagation of feature annotation.</text>
</comment>
<dbReference type="PANTHER" id="PTHR32176">
    <property type="entry name" value="XYLOSE ISOMERASE"/>
    <property type="match status" value="1"/>
</dbReference>
<evidence type="ECO:0000256" key="2">
    <source>
        <dbReference type="ARBA" id="ARBA00023098"/>
    </source>
</evidence>
<sequence>MSDVCISTSAAPTYLPAYQFKVERRSYNLIDGGVAANNPTSVAIGEMMKKLLKEKCSDPSIKPTDTRKLLVISLGTGFTKGKQFEAPMAAKWGLMGWLYKNGSNPIFDCFAEANADMVDFYTSVLFRMLGCEEKNYLRIQDDTLTPTAASVDISTEENLKELLNIGELLLKKPVSRVDLQTGKYTAVKVQGKEETNADALTQFAKLLSEEKKTKEIVRGEKN</sequence>
<dbReference type="GO" id="GO:0006629">
    <property type="term" value="P:lipid metabolic process"/>
    <property type="evidence" value="ECO:0007669"/>
    <property type="project" value="UniProtKB-KW"/>
</dbReference>
<proteinExistence type="inferred from homology"/>
<dbReference type="AlphaFoldDB" id="A0AAV9EKD8"/>
<evidence type="ECO:0000256" key="4">
    <source>
        <dbReference type="PROSITE-ProRule" id="PRU01161"/>
    </source>
</evidence>
<reference evidence="6" key="1">
    <citation type="journal article" date="2023" name="Nat. Commun.">
        <title>Diploid and tetraploid genomes of Acorus and the evolution of monocots.</title>
        <authorList>
            <person name="Ma L."/>
            <person name="Liu K.W."/>
            <person name="Li Z."/>
            <person name="Hsiao Y.Y."/>
            <person name="Qi Y."/>
            <person name="Fu T."/>
            <person name="Tang G.D."/>
            <person name="Zhang D."/>
            <person name="Sun W.H."/>
            <person name="Liu D.K."/>
            <person name="Li Y."/>
            <person name="Chen G.Z."/>
            <person name="Liu X.D."/>
            <person name="Liao X.Y."/>
            <person name="Jiang Y.T."/>
            <person name="Yu X."/>
            <person name="Hao Y."/>
            <person name="Huang J."/>
            <person name="Zhao X.W."/>
            <person name="Ke S."/>
            <person name="Chen Y.Y."/>
            <person name="Wu W.L."/>
            <person name="Hsu J.L."/>
            <person name="Lin Y.F."/>
            <person name="Huang M.D."/>
            <person name="Li C.Y."/>
            <person name="Huang L."/>
            <person name="Wang Z.W."/>
            <person name="Zhao X."/>
            <person name="Zhong W.Y."/>
            <person name="Peng D.H."/>
            <person name="Ahmad S."/>
            <person name="Lan S."/>
            <person name="Zhang J.S."/>
            <person name="Tsai W.C."/>
            <person name="Van de Peer Y."/>
            <person name="Liu Z.J."/>
        </authorList>
    </citation>
    <scope>NUCLEOTIDE SEQUENCE</scope>
    <source>
        <strain evidence="6">CP</strain>
    </source>
</reference>
<evidence type="ECO:0000256" key="3">
    <source>
        <dbReference type="ARBA" id="ARBA00025642"/>
    </source>
</evidence>
<name>A0AAV9EKD8_ACOCL</name>
<evidence type="ECO:0000313" key="7">
    <source>
        <dbReference type="Proteomes" id="UP001180020"/>
    </source>
</evidence>
<dbReference type="PROSITE" id="PS51635">
    <property type="entry name" value="PNPLA"/>
    <property type="match status" value="1"/>
</dbReference>
<dbReference type="InterPro" id="IPR016035">
    <property type="entry name" value="Acyl_Trfase/lysoPLipase"/>
</dbReference>
<evidence type="ECO:0000259" key="5">
    <source>
        <dbReference type="PROSITE" id="PS51635"/>
    </source>
</evidence>
<dbReference type="PANTHER" id="PTHR32176:SF99">
    <property type="entry name" value="PATATIN"/>
    <property type="match status" value="1"/>
</dbReference>